<evidence type="ECO:0000256" key="1">
    <source>
        <dbReference type="SAM" id="MobiDB-lite"/>
    </source>
</evidence>
<proteinExistence type="predicted"/>
<gene>
    <name evidence="2" type="ORF">D3P09_05565</name>
</gene>
<evidence type="ECO:0000313" key="3">
    <source>
        <dbReference type="Proteomes" id="UP000267798"/>
    </source>
</evidence>
<feature type="compositionally biased region" description="Polar residues" evidence="1">
    <location>
        <begin position="31"/>
        <end position="40"/>
    </location>
</feature>
<protein>
    <submittedName>
        <fullName evidence="2">Uncharacterized protein</fullName>
    </submittedName>
</protein>
<evidence type="ECO:0000313" key="2">
    <source>
        <dbReference type="EMBL" id="RJX41442.1"/>
    </source>
</evidence>
<feature type="region of interest" description="Disordered" evidence="1">
    <location>
        <begin position="1"/>
        <end position="70"/>
    </location>
</feature>
<name>A0A3A6PHU8_9BACL</name>
<keyword evidence="3" id="KW-1185">Reference proteome</keyword>
<dbReference type="Proteomes" id="UP000267798">
    <property type="component" value="Unassembled WGS sequence"/>
</dbReference>
<dbReference type="OrthoDB" id="9883795at2"/>
<dbReference type="RefSeq" id="WP_120107878.1">
    <property type="nucleotide sequence ID" value="NZ_QXQB01000001.1"/>
</dbReference>
<feature type="compositionally biased region" description="Basic and acidic residues" evidence="1">
    <location>
        <begin position="49"/>
        <end position="70"/>
    </location>
</feature>
<dbReference type="AlphaFoldDB" id="A0A3A6PHU8"/>
<reference evidence="2 3" key="1">
    <citation type="submission" date="2018-09" db="EMBL/GenBank/DDBJ databases">
        <title>Paenibacillus aracenensis nov. sp. isolated from a cave in southern Spain.</title>
        <authorList>
            <person name="Jurado V."/>
            <person name="Gutierrez-Patricio S."/>
            <person name="Gonzalez-Pimentel J.L."/>
            <person name="Miller A.Z."/>
            <person name="Laiz L."/>
            <person name="Saiz-Jimenez C."/>
        </authorList>
    </citation>
    <scope>NUCLEOTIDE SEQUENCE [LARGE SCALE GENOMIC DNA]</scope>
    <source>
        <strain evidence="2 3">JCM 19203</strain>
    </source>
</reference>
<sequence length="108" mass="11387">MSERSNGPHDANSNAQTGTDGEHSAAGINGQMDQSQSSATGKVVQGALERSRDDANGTDGAKSKEASPDFGDKDALAFYVAGLDWPNGVAMLLKEIITSYKNKRKNKT</sequence>
<accession>A0A3A6PHU8</accession>
<organism evidence="2 3">
    <name type="scientific">Paenibacillus pinisoli</name>
    <dbReference type="NCBI Taxonomy" id="1276110"/>
    <lineage>
        <taxon>Bacteria</taxon>
        <taxon>Bacillati</taxon>
        <taxon>Bacillota</taxon>
        <taxon>Bacilli</taxon>
        <taxon>Bacillales</taxon>
        <taxon>Paenibacillaceae</taxon>
        <taxon>Paenibacillus</taxon>
    </lineage>
</organism>
<dbReference type="EMBL" id="QXQB01000001">
    <property type="protein sequence ID" value="RJX41442.1"/>
    <property type="molecule type" value="Genomic_DNA"/>
</dbReference>
<comment type="caution">
    <text evidence="2">The sequence shown here is derived from an EMBL/GenBank/DDBJ whole genome shotgun (WGS) entry which is preliminary data.</text>
</comment>